<protein>
    <submittedName>
        <fullName evidence="2">LPS export ABC transporter periplasmic protein LptC</fullName>
    </submittedName>
</protein>
<dbReference type="RefSeq" id="WP_136824935.1">
    <property type="nucleotide sequence ID" value="NZ_SWBP01000001.1"/>
</dbReference>
<dbReference type="Pfam" id="PF06835">
    <property type="entry name" value="LptC"/>
    <property type="match status" value="1"/>
</dbReference>
<proteinExistence type="predicted"/>
<comment type="caution">
    <text evidence="2">The sequence shown here is derived from an EMBL/GenBank/DDBJ whole genome shotgun (WGS) entry which is preliminary data.</text>
</comment>
<dbReference type="NCBIfam" id="TIGR04409">
    <property type="entry name" value="LptC_YrbK"/>
    <property type="match status" value="1"/>
</dbReference>
<name>A0A4U1C5Q9_9SPHI</name>
<reference evidence="2 3" key="1">
    <citation type="submission" date="2019-04" db="EMBL/GenBank/DDBJ databases">
        <title>Pedobacter sp. AR-3-17 sp. nov., isolated from Arctic soil.</title>
        <authorList>
            <person name="Dahal R.H."/>
            <person name="Kim D.-U."/>
        </authorList>
    </citation>
    <scope>NUCLEOTIDE SEQUENCE [LARGE SCALE GENOMIC DNA]</scope>
    <source>
        <strain evidence="2 3">AR-3-17</strain>
    </source>
</reference>
<dbReference type="OrthoDB" id="9812080at2"/>
<dbReference type="GO" id="GO:0005886">
    <property type="term" value="C:plasma membrane"/>
    <property type="evidence" value="ECO:0007669"/>
    <property type="project" value="InterPro"/>
</dbReference>
<organism evidence="2 3">
    <name type="scientific">Pedobacter cryophilus</name>
    <dbReference type="NCBI Taxonomy" id="2571271"/>
    <lineage>
        <taxon>Bacteria</taxon>
        <taxon>Pseudomonadati</taxon>
        <taxon>Bacteroidota</taxon>
        <taxon>Sphingobacteriia</taxon>
        <taxon>Sphingobacteriales</taxon>
        <taxon>Sphingobacteriaceae</taxon>
        <taxon>Pedobacter</taxon>
    </lineage>
</organism>
<accession>A0A4U1C5Q9</accession>
<feature type="chain" id="PRO_5020748416" evidence="1">
    <location>
        <begin position="23"/>
        <end position="189"/>
    </location>
</feature>
<dbReference type="AlphaFoldDB" id="A0A4U1C5Q9"/>
<gene>
    <name evidence="2" type="primary">lptC</name>
    <name evidence="2" type="ORF">FA046_03370</name>
</gene>
<dbReference type="EMBL" id="SWBP01000001">
    <property type="protein sequence ID" value="TKC00729.1"/>
    <property type="molecule type" value="Genomic_DNA"/>
</dbReference>
<evidence type="ECO:0000313" key="2">
    <source>
        <dbReference type="EMBL" id="TKC00729.1"/>
    </source>
</evidence>
<dbReference type="InterPro" id="IPR026265">
    <property type="entry name" value="LptC"/>
</dbReference>
<dbReference type="InterPro" id="IPR010664">
    <property type="entry name" value="LipoPS_assembly_LptC-rel"/>
</dbReference>
<dbReference type="Proteomes" id="UP000308181">
    <property type="component" value="Unassembled WGS sequence"/>
</dbReference>
<sequence>MLKSAAYIASLIFILAVFTACENDLSKVKAIELKQKGEVEITKQAEIIYSDSAKVKARLKTPILYNHKTTNPYYEMPKGIEVVFFDENLKQTSKVTSDYAIRKENQKIVELQRNVVAVNAEGRTFRSEELIWDENLKRFYSNKVVTIITDKATISGTSFWATEDFSYYEIKQGAGPIQFNGDMGLTPQN</sequence>
<keyword evidence="1" id="KW-0732">Signal</keyword>
<dbReference type="PROSITE" id="PS51257">
    <property type="entry name" value="PROKAR_LIPOPROTEIN"/>
    <property type="match status" value="1"/>
</dbReference>
<keyword evidence="3" id="KW-1185">Reference proteome</keyword>
<evidence type="ECO:0000256" key="1">
    <source>
        <dbReference type="SAM" id="SignalP"/>
    </source>
</evidence>
<dbReference type="GO" id="GO:0015221">
    <property type="term" value="F:lipopolysaccharide transmembrane transporter activity"/>
    <property type="evidence" value="ECO:0007669"/>
    <property type="project" value="InterPro"/>
</dbReference>
<dbReference type="Gene3D" id="2.60.450.10">
    <property type="entry name" value="Lipopolysaccharide (LPS) transport protein A like domain"/>
    <property type="match status" value="1"/>
</dbReference>
<evidence type="ECO:0000313" key="3">
    <source>
        <dbReference type="Proteomes" id="UP000308181"/>
    </source>
</evidence>
<feature type="signal peptide" evidence="1">
    <location>
        <begin position="1"/>
        <end position="22"/>
    </location>
</feature>